<dbReference type="Proteomes" id="UP000199159">
    <property type="component" value="Unassembled WGS sequence"/>
</dbReference>
<dbReference type="PANTHER" id="PTHR22916:SF3">
    <property type="entry name" value="UDP-GLCNAC:BETAGAL BETA-1,3-N-ACETYLGLUCOSAMINYLTRANSFERASE-LIKE PROTEIN 1"/>
    <property type="match status" value="1"/>
</dbReference>
<gene>
    <name evidence="4" type="ORF">SAMN05216565_106227</name>
</gene>
<dbReference type="Pfam" id="PF00535">
    <property type="entry name" value="Glycos_transf_2"/>
    <property type="match status" value="1"/>
</dbReference>
<organism evidence="4 5">
    <name type="scientific">Litchfieldia salsa</name>
    <dbReference type="NCBI Taxonomy" id="930152"/>
    <lineage>
        <taxon>Bacteria</taxon>
        <taxon>Bacillati</taxon>
        <taxon>Bacillota</taxon>
        <taxon>Bacilli</taxon>
        <taxon>Bacillales</taxon>
        <taxon>Bacillaceae</taxon>
        <taxon>Litchfieldia</taxon>
    </lineage>
</organism>
<proteinExistence type="inferred from homology"/>
<evidence type="ECO:0000256" key="1">
    <source>
        <dbReference type="ARBA" id="ARBA00006739"/>
    </source>
</evidence>
<evidence type="ECO:0000313" key="5">
    <source>
        <dbReference type="Proteomes" id="UP000199159"/>
    </source>
</evidence>
<dbReference type="AlphaFoldDB" id="A0A1H0VES3"/>
<comment type="similarity">
    <text evidence="1">Belongs to the glycosyltransferase 2 family.</text>
</comment>
<protein>
    <submittedName>
        <fullName evidence="4">Glycosyl transferase family 2</fullName>
    </submittedName>
</protein>
<name>A0A1H0VES3_9BACI</name>
<dbReference type="STRING" id="930152.SAMN05216565_106227"/>
<dbReference type="SUPFAM" id="SSF53448">
    <property type="entry name" value="Nucleotide-diphospho-sugar transferases"/>
    <property type="match status" value="1"/>
</dbReference>
<dbReference type="Gene3D" id="3.90.550.10">
    <property type="entry name" value="Spore Coat Polysaccharide Biosynthesis Protein SpsA, Chain A"/>
    <property type="match status" value="1"/>
</dbReference>
<evidence type="ECO:0000259" key="3">
    <source>
        <dbReference type="Pfam" id="PF00535"/>
    </source>
</evidence>
<reference evidence="5" key="1">
    <citation type="submission" date="2016-10" db="EMBL/GenBank/DDBJ databases">
        <authorList>
            <person name="Varghese N."/>
            <person name="Submissions S."/>
        </authorList>
    </citation>
    <scope>NUCLEOTIDE SEQUENCE [LARGE SCALE GENOMIC DNA]</scope>
    <source>
        <strain evidence="5">IBRC-M10078</strain>
    </source>
</reference>
<keyword evidence="5" id="KW-1185">Reference proteome</keyword>
<dbReference type="InterPro" id="IPR001173">
    <property type="entry name" value="Glyco_trans_2-like"/>
</dbReference>
<evidence type="ECO:0000256" key="2">
    <source>
        <dbReference type="SAM" id="Phobius"/>
    </source>
</evidence>
<evidence type="ECO:0000313" key="4">
    <source>
        <dbReference type="EMBL" id="SDP76718.1"/>
    </source>
</evidence>
<accession>A0A1H0VES3</accession>
<sequence length="302" mass="34840">MGVKSLKPTLTVFTPTFNRAYTLHLGYESLKRQTFKDFVWLIIDDGSTDDTRELVENWIKEKIVPIRYHYQDNLGMHGAHNAAYELIDTELNVCIDSDDYMPDQAVEKIVNFWSKYGDANVAGIVGLDANQAGQIIGTEIPESLEKSTLSDLYGKYKVKGDKKLVYRTDLIKNTPPYPIFPGEKYCPLSYKYILIDQGYPLLVMNEVLCHVEYLEDGSSLNMINQYKRNPRGFLFFRKVAMEYSPTLKDLLRESIHYVSSNMMVKNYRFLIETPRFFPTLLATPFGIALFLYIKNTKVKALK</sequence>
<keyword evidence="2" id="KW-0472">Membrane</keyword>
<keyword evidence="2" id="KW-1133">Transmembrane helix</keyword>
<dbReference type="InterPro" id="IPR029044">
    <property type="entry name" value="Nucleotide-diphossugar_trans"/>
</dbReference>
<dbReference type="EMBL" id="FNJU01000006">
    <property type="protein sequence ID" value="SDP76718.1"/>
    <property type="molecule type" value="Genomic_DNA"/>
</dbReference>
<keyword evidence="2" id="KW-0812">Transmembrane</keyword>
<feature type="domain" description="Glycosyltransferase 2-like" evidence="3">
    <location>
        <begin position="11"/>
        <end position="125"/>
    </location>
</feature>
<dbReference type="PANTHER" id="PTHR22916">
    <property type="entry name" value="GLYCOSYLTRANSFERASE"/>
    <property type="match status" value="1"/>
</dbReference>
<keyword evidence="4" id="KW-0808">Transferase</keyword>
<dbReference type="GO" id="GO:0016758">
    <property type="term" value="F:hexosyltransferase activity"/>
    <property type="evidence" value="ECO:0007669"/>
    <property type="project" value="UniProtKB-ARBA"/>
</dbReference>
<dbReference type="CDD" id="cd00761">
    <property type="entry name" value="Glyco_tranf_GTA_type"/>
    <property type="match status" value="1"/>
</dbReference>
<feature type="transmembrane region" description="Helical" evidence="2">
    <location>
        <begin position="276"/>
        <end position="293"/>
    </location>
</feature>